<dbReference type="PANTHER" id="PTHR30353">
    <property type="entry name" value="INNER MEMBRANE PROTEIN DEDA-RELATED"/>
    <property type="match status" value="1"/>
</dbReference>
<evidence type="ECO:0000256" key="7">
    <source>
        <dbReference type="RuleBase" id="RU367016"/>
    </source>
</evidence>
<feature type="transmembrane region" description="Helical" evidence="7">
    <location>
        <begin position="16"/>
        <end position="35"/>
    </location>
</feature>
<feature type="transmembrane region" description="Helical" evidence="7">
    <location>
        <begin position="55"/>
        <end position="77"/>
    </location>
</feature>
<dbReference type="Pfam" id="PF09335">
    <property type="entry name" value="VTT_dom"/>
    <property type="match status" value="1"/>
</dbReference>
<organism evidence="9 10">
    <name type="scientific">Actinocorallia longicatena</name>
    <dbReference type="NCBI Taxonomy" id="111803"/>
    <lineage>
        <taxon>Bacteria</taxon>
        <taxon>Bacillati</taxon>
        <taxon>Actinomycetota</taxon>
        <taxon>Actinomycetes</taxon>
        <taxon>Streptosporangiales</taxon>
        <taxon>Thermomonosporaceae</taxon>
        <taxon>Actinocorallia</taxon>
    </lineage>
</organism>
<evidence type="ECO:0000256" key="1">
    <source>
        <dbReference type="ARBA" id="ARBA00004651"/>
    </source>
</evidence>
<keyword evidence="10" id="KW-1185">Reference proteome</keyword>
<dbReference type="Proteomes" id="UP001501237">
    <property type="component" value="Unassembled WGS sequence"/>
</dbReference>
<dbReference type="InterPro" id="IPR032816">
    <property type="entry name" value="VTT_dom"/>
</dbReference>
<reference evidence="10" key="1">
    <citation type="journal article" date="2019" name="Int. J. Syst. Evol. Microbiol.">
        <title>The Global Catalogue of Microorganisms (GCM) 10K type strain sequencing project: providing services to taxonomists for standard genome sequencing and annotation.</title>
        <authorList>
            <consortium name="The Broad Institute Genomics Platform"/>
            <consortium name="The Broad Institute Genome Sequencing Center for Infectious Disease"/>
            <person name="Wu L."/>
            <person name="Ma J."/>
        </authorList>
    </citation>
    <scope>NUCLEOTIDE SEQUENCE [LARGE SCALE GENOMIC DNA]</scope>
    <source>
        <strain evidence="10">JCM 9377</strain>
    </source>
</reference>
<feature type="transmembrane region" description="Helical" evidence="7">
    <location>
        <begin position="167"/>
        <end position="185"/>
    </location>
</feature>
<evidence type="ECO:0000313" key="9">
    <source>
        <dbReference type="EMBL" id="GAA3231605.1"/>
    </source>
</evidence>
<evidence type="ECO:0000259" key="8">
    <source>
        <dbReference type="Pfam" id="PF09335"/>
    </source>
</evidence>
<comment type="subcellular location">
    <subcellularLocation>
        <location evidence="1 7">Cell membrane</location>
        <topology evidence="1 7">Multi-pass membrane protein</topology>
    </subcellularLocation>
</comment>
<evidence type="ECO:0000256" key="6">
    <source>
        <dbReference type="ARBA" id="ARBA00023136"/>
    </source>
</evidence>
<evidence type="ECO:0000256" key="5">
    <source>
        <dbReference type="ARBA" id="ARBA00022989"/>
    </source>
</evidence>
<keyword evidence="4 7" id="KW-0812">Transmembrane</keyword>
<evidence type="ECO:0000256" key="3">
    <source>
        <dbReference type="ARBA" id="ARBA00022475"/>
    </source>
</evidence>
<dbReference type="EMBL" id="BAAAUV010000022">
    <property type="protein sequence ID" value="GAA3231605.1"/>
    <property type="molecule type" value="Genomic_DNA"/>
</dbReference>
<dbReference type="PANTHER" id="PTHR30353:SF15">
    <property type="entry name" value="INNER MEMBRANE PROTEIN YABI"/>
    <property type="match status" value="1"/>
</dbReference>
<feature type="transmembrane region" description="Helical" evidence="7">
    <location>
        <begin position="134"/>
        <end position="155"/>
    </location>
</feature>
<proteinExistence type="inferred from homology"/>
<keyword evidence="3 7" id="KW-1003">Cell membrane</keyword>
<evidence type="ECO:0000313" key="10">
    <source>
        <dbReference type="Proteomes" id="UP001501237"/>
    </source>
</evidence>
<evidence type="ECO:0000256" key="2">
    <source>
        <dbReference type="ARBA" id="ARBA00010792"/>
    </source>
</evidence>
<protein>
    <submittedName>
        <fullName evidence="9">VTT domain-containing protein</fullName>
    </submittedName>
</protein>
<comment type="caution">
    <text evidence="9">The sequence shown here is derived from an EMBL/GenBank/DDBJ whole genome shotgun (WGS) entry which is preliminary data.</text>
</comment>
<sequence>MLDVVMEYARDVMDSPIVYLVIFAVAMGDAIIPMVPSDAVVVTAGVFAASGKPNILLVMVAALLGAIAGDHVSYWIGRAGGGRFARRKGGKTDRIRHLIEERGGLVLFVARYIPGGRTVTTLTMGALRYPQPKFTAFDCLASAVWAVQWALVGYFGGHAFEDDPVKALLLGFGIAAAVTVIAELVRRIRNHTKKTQHA</sequence>
<evidence type="ECO:0000256" key="4">
    <source>
        <dbReference type="ARBA" id="ARBA00022692"/>
    </source>
</evidence>
<keyword evidence="5 7" id="KW-1133">Transmembrane helix</keyword>
<dbReference type="RefSeq" id="WP_344835521.1">
    <property type="nucleotide sequence ID" value="NZ_BAAAUV010000022.1"/>
</dbReference>
<dbReference type="InterPro" id="IPR032818">
    <property type="entry name" value="DedA-like"/>
</dbReference>
<feature type="domain" description="VTT" evidence="8">
    <location>
        <begin position="35"/>
        <end position="154"/>
    </location>
</feature>
<name>A0ABP6QJM6_9ACTN</name>
<accession>A0ABP6QJM6</accession>
<keyword evidence="6 7" id="KW-0472">Membrane</keyword>
<gene>
    <name evidence="9" type="ORF">GCM10010468_62760</name>
</gene>
<comment type="similarity">
    <text evidence="2 7">Belongs to the DedA family.</text>
</comment>